<evidence type="ECO:0000259" key="1">
    <source>
        <dbReference type="Pfam" id="PF18733"/>
    </source>
</evidence>
<organism evidence="2 3">
    <name type="scientific">Pseudomonas salomonii</name>
    <dbReference type="NCBI Taxonomy" id="191391"/>
    <lineage>
        <taxon>Bacteria</taxon>
        <taxon>Pseudomonadati</taxon>
        <taxon>Pseudomonadota</taxon>
        <taxon>Gammaproteobacteria</taxon>
        <taxon>Pseudomonadales</taxon>
        <taxon>Pseudomonadaceae</taxon>
        <taxon>Pseudomonas</taxon>
    </lineage>
</organism>
<reference evidence="2 3" key="1">
    <citation type="submission" date="2019-11" db="EMBL/GenBank/DDBJ databases">
        <title>Epiphytic Pseudomonas syringae from cherry orchards.</title>
        <authorList>
            <person name="Hulin M.T."/>
        </authorList>
    </citation>
    <scope>NUCLEOTIDE SEQUENCE [LARGE SCALE GENOMIC DNA]</scope>
    <source>
        <strain evidence="2 3">PA-3-2A</strain>
    </source>
</reference>
<feature type="domain" description="LA2681-like HEPN" evidence="1">
    <location>
        <begin position="182"/>
        <end position="394"/>
    </location>
</feature>
<name>A0ABS9GER8_9PSED</name>
<protein>
    <recommendedName>
        <fullName evidence="1">LA2681-like HEPN domain-containing protein</fullName>
    </recommendedName>
</protein>
<proteinExistence type="predicted"/>
<dbReference type="Gene3D" id="1.25.40.10">
    <property type="entry name" value="Tetratricopeptide repeat domain"/>
    <property type="match status" value="1"/>
</dbReference>
<dbReference type="SUPFAM" id="SSF48452">
    <property type="entry name" value="TPR-like"/>
    <property type="match status" value="1"/>
</dbReference>
<dbReference type="Proteomes" id="UP000814158">
    <property type="component" value="Unassembled WGS sequence"/>
</dbReference>
<dbReference type="InterPro" id="IPR011990">
    <property type="entry name" value="TPR-like_helical_dom_sf"/>
</dbReference>
<evidence type="ECO:0000313" key="2">
    <source>
        <dbReference type="EMBL" id="MCF5544290.1"/>
    </source>
</evidence>
<dbReference type="Pfam" id="PF18733">
    <property type="entry name" value="HEPN_LA2681"/>
    <property type="match status" value="1"/>
</dbReference>
<evidence type="ECO:0000313" key="3">
    <source>
        <dbReference type="Proteomes" id="UP000814158"/>
    </source>
</evidence>
<dbReference type="InterPro" id="IPR040826">
    <property type="entry name" value="HEPN_LA2681"/>
</dbReference>
<sequence length="420" mass="47985">MYFLHAAIQHEGFTAIKSDRRAKIHCNLGNALSACGRWIEALGEWRRALVEQPILGMALGNLGIGLTRYGGALYDPGHTYWFFVHARRHLESAIEGGIGRDGATTIEAITAFKWYQERLAREVEHDDDNELFEHSLGKSKAERAYRQWALENQLFLNPMNDLGALPVAGYDALGLPNHNADVGITYLAFFNQMKQEYAYARHCLFQGEHARSVHYADKEVTLAFNCDYALYSMGLEQIKTAFRSAYSLLDKVAFFINSYWKLEIPERGVSFRTLWFVPNKKGVPAREWTVRPEFSATKNSALRALYWLSQDIYSEKLRDVARPDAKALDHLRNHFEHKHAKIVDAFHWIAGSSERQPDQLAFVIKREDLAAKTHLIMRVCRAALVYLCLAMHYEESQTRSKDGALVVGLPVDEYPDDLKL</sequence>
<dbReference type="EMBL" id="WKAT01000008">
    <property type="protein sequence ID" value="MCF5544290.1"/>
    <property type="molecule type" value="Genomic_DNA"/>
</dbReference>
<accession>A0ABS9GER8</accession>
<gene>
    <name evidence="2" type="ORF">GIV68_06025</name>
</gene>
<comment type="caution">
    <text evidence="2">The sequence shown here is derived from an EMBL/GenBank/DDBJ whole genome shotgun (WGS) entry which is preliminary data.</text>
</comment>
<keyword evidence="3" id="KW-1185">Reference proteome</keyword>